<organism evidence="1 2">
    <name type="scientific">Microcystis aeruginosa PCC 9808</name>
    <dbReference type="NCBI Taxonomy" id="1160284"/>
    <lineage>
        <taxon>Bacteria</taxon>
        <taxon>Bacillati</taxon>
        <taxon>Cyanobacteriota</taxon>
        <taxon>Cyanophyceae</taxon>
        <taxon>Oscillatoriophycideae</taxon>
        <taxon>Chroococcales</taxon>
        <taxon>Microcystaceae</taxon>
        <taxon>Microcystis</taxon>
    </lineage>
</organism>
<protein>
    <submittedName>
        <fullName evidence="1">Uncharacterized protein</fullName>
    </submittedName>
</protein>
<dbReference type="RefSeq" id="WP_002792128.1">
    <property type="nucleotide sequence ID" value="NZ_HE973585.1"/>
</dbReference>
<reference evidence="1 2" key="1">
    <citation type="submission" date="2012-04" db="EMBL/GenBank/DDBJ databases">
        <authorList>
            <person name="Genoscope - CEA"/>
        </authorList>
    </citation>
    <scope>NUCLEOTIDE SEQUENCE [LARGE SCALE GENOMIC DNA]</scope>
    <source>
        <strain evidence="1 2">9808</strain>
    </source>
</reference>
<dbReference type="Proteomes" id="UP000005291">
    <property type="component" value="Unassembled WGS sequence"/>
</dbReference>
<sequence>MNGIKENSIRYANSADKPIAEKLRVFLWKKNIKIEPNPKTFIDLSTKYKVPPGQLEIWLKD</sequence>
<dbReference type="EMBL" id="CAIN01000049">
    <property type="protein sequence ID" value="CCI21583.1"/>
    <property type="molecule type" value="Genomic_DNA"/>
</dbReference>
<gene>
    <name evidence="1" type="ORF">MICAG_1420003</name>
</gene>
<accession>I4HHQ9</accession>
<name>I4HHQ9_MICAE</name>
<dbReference type="HOGENOM" id="CLU_2917455_0_0_3"/>
<evidence type="ECO:0000313" key="2">
    <source>
        <dbReference type="Proteomes" id="UP000005291"/>
    </source>
</evidence>
<proteinExistence type="predicted"/>
<comment type="caution">
    <text evidence="1">The sequence shown here is derived from an EMBL/GenBank/DDBJ whole genome shotgun (WGS) entry which is preliminary data.</text>
</comment>
<dbReference type="AlphaFoldDB" id="I4HHQ9"/>
<evidence type="ECO:0000313" key="1">
    <source>
        <dbReference type="EMBL" id="CCI21583.1"/>
    </source>
</evidence>